<dbReference type="EMBL" id="OU015569">
    <property type="protein sequence ID" value="CAG5098132.1"/>
    <property type="molecule type" value="Genomic_DNA"/>
</dbReference>
<evidence type="ECO:0000256" key="1">
    <source>
        <dbReference type="SAM" id="SignalP"/>
    </source>
</evidence>
<proteinExistence type="predicted"/>
<keyword evidence="1" id="KW-0732">Signal</keyword>
<dbReference type="Proteomes" id="UP001158576">
    <property type="component" value="Chromosome XSR"/>
</dbReference>
<protein>
    <submittedName>
        <fullName evidence="2">Oidioi.mRNA.OKI2018_I69.XSR.g15397.t1.cds</fullName>
    </submittedName>
</protein>
<feature type="chain" id="PRO_5046533168" evidence="1">
    <location>
        <begin position="16"/>
        <end position="167"/>
    </location>
</feature>
<name>A0ABN7SLX3_OIKDI</name>
<organism evidence="2 3">
    <name type="scientific">Oikopleura dioica</name>
    <name type="common">Tunicate</name>
    <dbReference type="NCBI Taxonomy" id="34765"/>
    <lineage>
        <taxon>Eukaryota</taxon>
        <taxon>Metazoa</taxon>
        <taxon>Chordata</taxon>
        <taxon>Tunicata</taxon>
        <taxon>Appendicularia</taxon>
        <taxon>Copelata</taxon>
        <taxon>Oikopleuridae</taxon>
        <taxon>Oikopleura</taxon>
    </lineage>
</organism>
<evidence type="ECO:0000313" key="2">
    <source>
        <dbReference type="EMBL" id="CAG5098132.1"/>
    </source>
</evidence>
<reference evidence="2 3" key="1">
    <citation type="submission" date="2021-04" db="EMBL/GenBank/DDBJ databases">
        <authorList>
            <person name="Bliznina A."/>
        </authorList>
    </citation>
    <scope>NUCLEOTIDE SEQUENCE [LARGE SCALE GENOMIC DNA]</scope>
</reference>
<accession>A0ABN7SLX3</accession>
<keyword evidence="3" id="KW-1185">Reference proteome</keyword>
<evidence type="ECO:0000313" key="3">
    <source>
        <dbReference type="Proteomes" id="UP001158576"/>
    </source>
</evidence>
<sequence length="167" mass="18616">MEFLIHFLILHLAAEELLNETGVTIDEHHEDEAICGECVQRCGNCYHCVDCLKYSLLFGRLFCQPLEYMLNTWTGPCEECTTCLKGTCDQFAHCNKCTFCLGCLKNPTRPDCWNCLQCRPCSLAIGCSPTAKAFGEIIFGTSDHTKESSANIKKPLLDSIDGIMTVC</sequence>
<gene>
    <name evidence="2" type="ORF">OKIOD_LOCUS6955</name>
</gene>
<feature type="signal peptide" evidence="1">
    <location>
        <begin position="1"/>
        <end position="15"/>
    </location>
</feature>